<evidence type="ECO:0008006" key="3">
    <source>
        <dbReference type="Google" id="ProtNLM"/>
    </source>
</evidence>
<dbReference type="AlphaFoldDB" id="A0A5S5D0I9"/>
<sequence>MRVLAVLLVLLVGLGVLLDRIAVAVAEDQVAAQLADRAGLAGVPAVDIRGFPFLTQAVGGSYEEVRIALTGAELGRPEGTRAEVVLREVQLPLSAVLAGDVGELPVGRIDGVATLSYDLLAEEIGGDTTLEPEGDRLRITRTVDLLGGPVPLAAVGTVSLDGDELVINVERAESAGVALPGFLVGPASDLLDLRYPIELPFGLRLTGVAPAPDGVDVRVAADDALIGAG</sequence>
<proteinExistence type="predicted"/>
<dbReference type="Proteomes" id="UP000322499">
    <property type="component" value="Unassembled WGS sequence"/>
</dbReference>
<organism evidence="1 2">
    <name type="scientific">Blastococcus xanthinilyticus</name>
    <dbReference type="NCBI Taxonomy" id="1564164"/>
    <lineage>
        <taxon>Bacteria</taxon>
        <taxon>Bacillati</taxon>
        <taxon>Actinomycetota</taxon>
        <taxon>Actinomycetes</taxon>
        <taxon>Geodermatophilales</taxon>
        <taxon>Geodermatophilaceae</taxon>
        <taxon>Blastococcus</taxon>
    </lineage>
</organism>
<dbReference type="InterPro" id="IPR021373">
    <property type="entry name" value="DUF2993"/>
</dbReference>
<gene>
    <name evidence="1" type="ORF">BD833_10226</name>
</gene>
<accession>A0A5S5D0I9</accession>
<dbReference type="Pfam" id="PF11209">
    <property type="entry name" value="LmeA"/>
    <property type="match status" value="1"/>
</dbReference>
<dbReference type="RefSeq" id="WP_166531657.1">
    <property type="nucleotide sequence ID" value="NZ_VNHW01000002.1"/>
</dbReference>
<dbReference type="EMBL" id="VNHW01000002">
    <property type="protein sequence ID" value="TYP89553.1"/>
    <property type="molecule type" value="Genomic_DNA"/>
</dbReference>
<reference evidence="1 2" key="1">
    <citation type="submission" date="2019-07" db="EMBL/GenBank/DDBJ databases">
        <title>Genomic Encyclopedia of Archaeal and Bacterial Type Strains, Phase II (KMG-II): from individual species to whole genera.</title>
        <authorList>
            <person name="Goeker M."/>
        </authorList>
    </citation>
    <scope>NUCLEOTIDE SEQUENCE [LARGE SCALE GENOMIC DNA]</scope>
    <source>
        <strain evidence="1 2">DSM 46842</strain>
    </source>
</reference>
<comment type="caution">
    <text evidence="1">The sequence shown here is derived from an EMBL/GenBank/DDBJ whole genome shotgun (WGS) entry which is preliminary data.</text>
</comment>
<evidence type="ECO:0000313" key="1">
    <source>
        <dbReference type="EMBL" id="TYP89553.1"/>
    </source>
</evidence>
<keyword evidence="2" id="KW-1185">Reference proteome</keyword>
<protein>
    <recommendedName>
        <fullName evidence="3">DUF2993 family protein</fullName>
    </recommendedName>
</protein>
<name>A0A5S5D0I9_9ACTN</name>
<evidence type="ECO:0000313" key="2">
    <source>
        <dbReference type="Proteomes" id="UP000322499"/>
    </source>
</evidence>